<dbReference type="RefSeq" id="WP_270143268.1">
    <property type="nucleotide sequence ID" value="NZ_CP115450.1"/>
</dbReference>
<feature type="domain" description="Bacterial transcriptional activator" evidence="2">
    <location>
        <begin position="105"/>
        <end position="246"/>
    </location>
</feature>
<keyword evidence="4" id="KW-1185">Reference proteome</keyword>
<dbReference type="Gene3D" id="1.25.40.10">
    <property type="entry name" value="Tetratricopeptide repeat domain"/>
    <property type="match status" value="1"/>
</dbReference>
<evidence type="ECO:0000259" key="2">
    <source>
        <dbReference type="SMART" id="SM01043"/>
    </source>
</evidence>
<dbReference type="InterPro" id="IPR005158">
    <property type="entry name" value="BTAD"/>
</dbReference>
<dbReference type="SMART" id="SM01043">
    <property type="entry name" value="BTAD"/>
    <property type="match status" value="1"/>
</dbReference>
<dbReference type="Proteomes" id="UP001212821">
    <property type="component" value="Chromosome"/>
</dbReference>
<dbReference type="PANTHER" id="PTHR35807">
    <property type="entry name" value="TRANSCRIPTIONAL REGULATOR REDD-RELATED"/>
    <property type="match status" value="1"/>
</dbReference>
<dbReference type="SUPFAM" id="SSF48452">
    <property type="entry name" value="TPR-like"/>
    <property type="match status" value="1"/>
</dbReference>
<reference evidence="4" key="1">
    <citation type="submission" date="2022-12" db="EMBL/GenBank/DDBJ databases">
        <authorList>
            <person name="Mo P."/>
        </authorList>
    </citation>
    <scope>NUCLEOTIDE SEQUENCE [LARGE SCALE GENOMIC DNA]</scope>
    <source>
        <strain evidence="4">HUAS 3-15</strain>
    </source>
</reference>
<gene>
    <name evidence="3" type="ORF">O1G21_12230</name>
</gene>
<dbReference type="EMBL" id="CP115450">
    <property type="protein sequence ID" value="WBP86534.1"/>
    <property type="molecule type" value="Genomic_DNA"/>
</dbReference>
<evidence type="ECO:0000313" key="4">
    <source>
        <dbReference type="Proteomes" id="UP001212821"/>
    </source>
</evidence>
<sequence>MACGDRCSPAPGAGVRLALLGGFGLSAGDASVPVSAGAERLLAFVALCCNGNVPRALVAGTLWPDAAERCASASLRSALSRLPAAGREALEVGQTELRLADGVGVDLREARTLAHRILAPDAAPARAGFGLAAVEDLSADLLPGWYEDWTLLEADNWRRLRVHALEALAGAFVGARRFPEAVAAAGAAVRADPLRESSHAWLVRAHLAEGNPGEALADVECYERRLRAELGLCAPDRLRRLVAGVG</sequence>
<dbReference type="Pfam" id="PF03704">
    <property type="entry name" value="BTAD"/>
    <property type="match status" value="1"/>
</dbReference>
<keyword evidence="1" id="KW-0902">Two-component regulatory system</keyword>
<organism evidence="3 4">
    <name type="scientific">Kitasatospora cathayae</name>
    <dbReference type="NCBI Taxonomy" id="3004092"/>
    <lineage>
        <taxon>Bacteria</taxon>
        <taxon>Bacillati</taxon>
        <taxon>Actinomycetota</taxon>
        <taxon>Actinomycetes</taxon>
        <taxon>Kitasatosporales</taxon>
        <taxon>Streptomycetaceae</taxon>
        <taxon>Kitasatospora</taxon>
    </lineage>
</organism>
<name>A0ABY7Q1S4_9ACTN</name>
<accession>A0ABY7Q1S4</accession>
<protein>
    <submittedName>
        <fullName evidence="3">BTAD domain-containing putative transcriptional regulator</fullName>
    </submittedName>
</protein>
<proteinExistence type="predicted"/>
<evidence type="ECO:0000313" key="3">
    <source>
        <dbReference type="EMBL" id="WBP86534.1"/>
    </source>
</evidence>
<evidence type="ECO:0000256" key="1">
    <source>
        <dbReference type="ARBA" id="ARBA00023012"/>
    </source>
</evidence>
<dbReference type="InterPro" id="IPR011990">
    <property type="entry name" value="TPR-like_helical_dom_sf"/>
</dbReference>
<dbReference type="InterPro" id="IPR051677">
    <property type="entry name" value="AfsR-DnrI-RedD_regulator"/>
</dbReference>